<dbReference type="SUPFAM" id="SSF103473">
    <property type="entry name" value="MFS general substrate transporter"/>
    <property type="match status" value="1"/>
</dbReference>
<feature type="transmembrane region" description="Helical" evidence="4">
    <location>
        <begin position="164"/>
        <end position="186"/>
    </location>
</feature>
<feature type="transmembrane region" description="Helical" evidence="4">
    <location>
        <begin position="107"/>
        <end position="129"/>
    </location>
</feature>
<evidence type="ECO:0000256" key="3">
    <source>
        <dbReference type="ARBA" id="ARBA00023136"/>
    </source>
</evidence>
<dbReference type="InterPro" id="IPR020846">
    <property type="entry name" value="MFS_dom"/>
</dbReference>
<feature type="transmembrane region" description="Helical" evidence="4">
    <location>
        <begin position="77"/>
        <end position="101"/>
    </location>
</feature>
<organism evidence="6 7">
    <name type="scientific">Rhodopila globiformis</name>
    <name type="common">Rhodopseudomonas globiformis</name>
    <dbReference type="NCBI Taxonomy" id="1071"/>
    <lineage>
        <taxon>Bacteria</taxon>
        <taxon>Pseudomonadati</taxon>
        <taxon>Pseudomonadota</taxon>
        <taxon>Alphaproteobacteria</taxon>
        <taxon>Acetobacterales</taxon>
        <taxon>Acetobacteraceae</taxon>
        <taxon>Rhodopila</taxon>
    </lineage>
</organism>
<dbReference type="Gene3D" id="1.20.1250.20">
    <property type="entry name" value="MFS general substrate transporter like domains"/>
    <property type="match status" value="1"/>
</dbReference>
<feature type="transmembrane region" description="Helical" evidence="4">
    <location>
        <begin position="356"/>
        <end position="381"/>
    </location>
</feature>
<keyword evidence="2 4" id="KW-1133">Transmembrane helix</keyword>
<dbReference type="Proteomes" id="UP000239724">
    <property type="component" value="Unassembled WGS sequence"/>
</dbReference>
<feature type="transmembrane region" description="Helical" evidence="4">
    <location>
        <begin position="44"/>
        <end position="65"/>
    </location>
</feature>
<evidence type="ECO:0000259" key="5">
    <source>
        <dbReference type="PROSITE" id="PS50850"/>
    </source>
</evidence>
<name>A0A2S6NN26_RHOGL</name>
<keyword evidence="7" id="KW-1185">Reference proteome</keyword>
<dbReference type="OrthoDB" id="7200137at2"/>
<evidence type="ECO:0000256" key="1">
    <source>
        <dbReference type="ARBA" id="ARBA00022692"/>
    </source>
</evidence>
<evidence type="ECO:0000256" key="2">
    <source>
        <dbReference type="ARBA" id="ARBA00022989"/>
    </source>
</evidence>
<feature type="transmembrane region" description="Helical" evidence="4">
    <location>
        <begin position="136"/>
        <end position="158"/>
    </location>
</feature>
<protein>
    <recommendedName>
        <fullName evidence="5">Major facilitator superfamily (MFS) profile domain-containing protein</fullName>
    </recommendedName>
</protein>
<evidence type="ECO:0000256" key="4">
    <source>
        <dbReference type="SAM" id="Phobius"/>
    </source>
</evidence>
<gene>
    <name evidence="6" type="ORF">CCS01_02990</name>
</gene>
<reference evidence="6 7" key="1">
    <citation type="journal article" date="2018" name="Arch. Microbiol.">
        <title>New insights into the metabolic potential of the phototrophic purple bacterium Rhodopila globiformis DSM 161(T) from its draft genome sequence and evidence for a vanadium-dependent nitrogenase.</title>
        <authorList>
            <person name="Imhoff J.F."/>
            <person name="Rahn T."/>
            <person name="Kunzel S."/>
            <person name="Neulinger S.C."/>
        </authorList>
    </citation>
    <scope>NUCLEOTIDE SEQUENCE [LARGE SCALE GENOMIC DNA]</scope>
    <source>
        <strain evidence="6 7">DSM 161</strain>
    </source>
</reference>
<dbReference type="GO" id="GO:0022857">
    <property type="term" value="F:transmembrane transporter activity"/>
    <property type="evidence" value="ECO:0007669"/>
    <property type="project" value="InterPro"/>
</dbReference>
<comment type="caution">
    <text evidence="6">The sequence shown here is derived from an EMBL/GenBank/DDBJ whole genome shotgun (WGS) entry which is preliminary data.</text>
</comment>
<feature type="transmembrane region" description="Helical" evidence="4">
    <location>
        <begin position="12"/>
        <end position="32"/>
    </location>
</feature>
<dbReference type="InterPro" id="IPR036259">
    <property type="entry name" value="MFS_trans_sf"/>
</dbReference>
<evidence type="ECO:0000313" key="7">
    <source>
        <dbReference type="Proteomes" id="UP000239724"/>
    </source>
</evidence>
<feature type="transmembrane region" description="Helical" evidence="4">
    <location>
        <begin position="280"/>
        <end position="310"/>
    </location>
</feature>
<keyword evidence="3 4" id="KW-0472">Membrane</keyword>
<dbReference type="AlphaFoldDB" id="A0A2S6NN26"/>
<evidence type="ECO:0000313" key="6">
    <source>
        <dbReference type="EMBL" id="PPQ37886.1"/>
    </source>
</evidence>
<feature type="transmembrane region" description="Helical" evidence="4">
    <location>
        <begin position="212"/>
        <end position="234"/>
    </location>
</feature>
<dbReference type="RefSeq" id="WP_146101545.1">
    <property type="nucleotide sequence ID" value="NZ_NHRY01000044.1"/>
</dbReference>
<sequence>MSRPVPRFRLGAVLGVNQTLSWGMTFYLPAIIGEPVAAALRQPGYAVLGAFSWALLVAGLCAPRVGAWIDRHGGRGALLGSILVMAAGQGVLAAAPGLALWFAGWTIIGVGMAMGLYDAAFATVGGLLGKEAGQTITGITLVAGFASTVFWTLGAALIGPLGWRGLLCAYAGLMLLVNLPMVWLLVPPAPPRPRQDTPVAATPRSAEDTRAVLLLAAFFALRWFITSAIAVQVLPLFTGIGLSTAQAVTVAALIGPGQVAGRILDWSVGPRVNLLARARLAALLFPLGVLLLLHGGFGAAVGFAVLYGMSNGIMTINRGTLPLALFGPQGYARLLGWLAVPVLVAQATAPTVTAPLVAAFPALAVFLLCGAAAAVALLFLLPLRLPAG</sequence>
<feature type="domain" description="Major facilitator superfamily (MFS) profile" evidence="5">
    <location>
        <begin position="1"/>
        <end position="388"/>
    </location>
</feature>
<proteinExistence type="predicted"/>
<accession>A0A2S6NN26</accession>
<keyword evidence="1 4" id="KW-0812">Transmembrane</keyword>
<dbReference type="EMBL" id="NHRY01000044">
    <property type="protein sequence ID" value="PPQ37886.1"/>
    <property type="molecule type" value="Genomic_DNA"/>
</dbReference>
<dbReference type="InterPro" id="IPR011701">
    <property type="entry name" value="MFS"/>
</dbReference>
<dbReference type="PROSITE" id="PS50850">
    <property type="entry name" value="MFS"/>
    <property type="match status" value="1"/>
</dbReference>
<feature type="transmembrane region" description="Helical" evidence="4">
    <location>
        <begin position="330"/>
        <end position="349"/>
    </location>
</feature>
<dbReference type="Pfam" id="PF07690">
    <property type="entry name" value="MFS_1"/>
    <property type="match status" value="1"/>
</dbReference>